<dbReference type="PATRIC" id="fig|472175.3.peg.2392"/>
<dbReference type="AlphaFoldDB" id="A0A084UEG7"/>
<feature type="transmembrane region" description="Helical" evidence="1">
    <location>
        <begin position="384"/>
        <end position="407"/>
    </location>
</feature>
<protein>
    <submittedName>
        <fullName evidence="2">Uncharacterized protein</fullName>
    </submittedName>
</protein>
<proteinExistence type="predicted"/>
<organism evidence="2 3">
    <name type="scientific">Nitratireductor basaltis</name>
    <dbReference type="NCBI Taxonomy" id="472175"/>
    <lineage>
        <taxon>Bacteria</taxon>
        <taxon>Pseudomonadati</taxon>
        <taxon>Pseudomonadota</taxon>
        <taxon>Alphaproteobacteria</taxon>
        <taxon>Hyphomicrobiales</taxon>
        <taxon>Phyllobacteriaceae</taxon>
        <taxon>Nitratireductor</taxon>
    </lineage>
</organism>
<dbReference type="EMBL" id="JMQM01000001">
    <property type="protein sequence ID" value="KFB11353.1"/>
    <property type="molecule type" value="Genomic_DNA"/>
</dbReference>
<evidence type="ECO:0000313" key="3">
    <source>
        <dbReference type="Proteomes" id="UP000053675"/>
    </source>
</evidence>
<evidence type="ECO:0000256" key="1">
    <source>
        <dbReference type="SAM" id="Phobius"/>
    </source>
</evidence>
<accession>A0A084UEG7</accession>
<name>A0A084UEG7_9HYPH</name>
<keyword evidence="1" id="KW-0472">Membrane</keyword>
<keyword evidence="1" id="KW-0812">Transmembrane</keyword>
<keyword evidence="1" id="KW-1133">Transmembrane helix</keyword>
<gene>
    <name evidence="2" type="ORF">EL18_02401</name>
</gene>
<comment type="caution">
    <text evidence="2">The sequence shown here is derived from an EMBL/GenBank/DDBJ whole genome shotgun (WGS) entry which is preliminary data.</text>
</comment>
<keyword evidence="3" id="KW-1185">Reference proteome</keyword>
<evidence type="ECO:0000313" key="2">
    <source>
        <dbReference type="EMBL" id="KFB11353.1"/>
    </source>
</evidence>
<sequence>MCTQFKGWIPNVIGRLSFSLSGISSFPSRVVYKSHLRSGGRNFAGFQKRNLSDTTIPLISRCTYLKSMFDRYVLQKEGDFYFFCLMERLAEEDEMRGSIAVFDRAHRKVVKKWLREKMETFDADAPWPALREHFSLVFQRYSILTLNFTLKRTGEVSIGVENVKNEFYATKNGEDIDHILASQGYFFLRDLFHTHKFHSPTTDTIIDVYRDREDWKREVNYALARKVIALRRQNTVRSIRKAIGVLSYLEAFRKHLLDEQQRKDVYFAIPTTRKSLEAALPIVEIKEENSVRKKLESFAGYSQKVLALLFLYFGLFRDGVSPSEDWLWAKAVISAVQNDLLISLAILGFVSLVIQIMANISIPEREDFQASLVRLSLAFQEKKASAVMFVVGMTISLLCIIGIGILFQKITSVPV</sequence>
<dbReference type="STRING" id="472175.EL18_02401"/>
<reference evidence="2 3" key="1">
    <citation type="submission" date="2014-05" db="EMBL/GenBank/DDBJ databases">
        <title>Draft Genome Sequence of Nitratireductor basaltis Strain UMTGB225, A Marine Bacterium Isolated from Green Barrel Tunicate.</title>
        <authorList>
            <person name="Gan H.Y."/>
        </authorList>
    </citation>
    <scope>NUCLEOTIDE SEQUENCE [LARGE SCALE GENOMIC DNA]</scope>
    <source>
        <strain evidence="2 3">UMTGB225</strain>
    </source>
</reference>
<feature type="transmembrane region" description="Helical" evidence="1">
    <location>
        <begin position="340"/>
        <end position="363"/>
    </location>
</feature>
<dbReference type="Proteomes" id="UP000053675">
    <property type="component" value="Unassembled WGS sequence"/>
</dbReference>